<dbReference type="Gene3D" id="3.60.10.10">
    <property type="entry name" value="Endonuclease/exonuclease/phosphatase"/>
    <property type="match status" value="1"/>
</dbReference>
<evidence type="ECO:0000313" key="1">
    <source>
        <dbReference type="Ensembl" id="ENSHHUP00000084865.1"/>
    </source>
</evidence>
<reference evidence="1" key="2">
    <citation type="submission" date="2025-08" db="UniProtKB">
        <authorList>
            <consortium name="Ensembl"/>
        </authorList>
    </citation>
    <scope>IDENTIFICATION</scope>
</reference>
<evidence type="ECO:0000313" key="2">
    <source>
        <dbReference type="Proteomes" id="UP000314982"/>
    </source>
</evidence>
<reference evidence="1" key="3">
    <citation type="submission" date="2025-09" db="UniProtKB">
        <authorList>
            <consortium name="Ensembl"/>
        </authorList>
    </citation>
    <scope>IDENTIFICATION</scope>
</reference>
<proteinExistence type="predicted"/>
<sequence length="125" mass="14256">SGCGYFEYICHDEDHTGGYIVLFCRLYGQIFTLVNVYNHKDDHTILKRLSQYLENTATGTLVVGGDFNTVLDPKIDRSGTSYNRQHKAFRGYLEEFTSSLKLVDIWRNQNPHSKGKCFLVTLPSG</sequence>
<reference evidence="2" key="1">
    <citation type="submission" date="2018-06" db="EMBL/GenBank/DDBJ databases">
        <title>Genome assembly of Danube salmon.</title>
        <authorList>
            <person name="Macqueen D.J."/>
            <person name="Gundappa M.K."/>
        </authorList>
    </citation>
    <scope>NUCLEOTIDE SEQUENCE [LARGE SCALE GENOMIC DNA]</scope>
</reference>
<dbReference type="InterPro" id="IPR036691">
    <property type="entry name" value="Endo/exonu/phosph_ase_sf"/>
</dbReference>
<dbReference type="Ensembl" id="ENSHHUT00000087522.1">
    <property type="protein sequence ID" value="ENSHHUP00000084865.1"/>
    <property type="gene ID" value="ENSHHUG00000049188.1"/>
</dbReference>
<dbReference type="AlphaFoldDB" id="A0A4W5REV7"/>
<name>A0A4W5REV7_9TELE</name>
<protein>
    <recommendedName>
        <fullName evidence="3">Endonuclease/exonuclease/phosphatase domain-containing protein</fullName>
    </recommendedName>
</protein>
<accession>A0A4W5REV7</accession>
<dbReference type="SUPFAM" id="SSF56219">
    <property type="entry name" value="DNase I-like"/>
    <property type="match status" value="1"/>
</dbReference>
<organism evidence="1 2">
    <name type="scientific">Hucho hucho</name>
    <name type="common">huchen</name>
    <dbReference type="NCBI Taxonomy" id="62062"/>
    <lineage>
        <taxon>Eukaryota</taxon>
        <taxon>Metazoa</taxon>
        <taxon>Chordata</taxon>
        <taxon>Craniata</taxon>
        <taxon>Vertebrata</taxon>
        <taxon>Euteleostomi</taxon>
        <taxon>Actinopterygii</taxon>
        <taxon>Neopterygii</taxon>
        <taxon>Teleostei</taxon>
        <taxon>Protacanthopterygii</taxon>
        <taxon>Salmoniformes</taxon>
        <taxon>Salmonidae</taxon>
        <taxon>Salmoninae</taxon>
        <taxon>Hucho</taxon>
    </lineage>
</organism>
<evidence type="ECO:0008006" key="3">
    <source>
        <dbReference type="Google" id="ProtNLM"/>
    </source>
</evidence>
<dbReference type="STRING" id="62062.ENSHHUP00000084865"/>
<keyword evidence="2" id="KW-1185">Reference proteome</keyword>
<dbReference type="Proteomes" id="UP000314982">
    <property type="component" value="Unassembled WGS sequence"/>
</dbReference>
<dbReference type="GeneTree" id="ENSGT01120000272122"/>